<keyword evidence="5" id="KW-1133">Transmembrane helix</keyword>
<evidence type="ECO:0000256" key="9">
    <source>
        <dbReference type="RuleBase" id="RU364020"/>
    </source>
</evidence>
<evidence type="ECO:0000256" key="3">
    <source>
        <dbReference type="ARBA" id="ARBA00022679"/>
    </source>
</evidence>
<feature type="region of interest" description="Disordered" evidence="10">
    <location>
        <begin position="182"/>
        <end position="278"/>
    </location>
</feature>
<proteinExistence type="inferred from homology"/>
<feature type="compositionally biased region" description="Polar residues" evidence="10">
    <location>
        <begin position="501"/>
        <end position="514"/>
    </location>
</feature>
<dbReference type="Proteomes" id="UP001159405">
    <property type="component" value="Unassembled WGS sequence"/>
</dbReference>
<protein>
    <recommendedName>
        <fullName evidence="9">Carbohydrate sulfotransferase</fullName>
        <ecNumber evidence="9">2.8.2.-</ecNumber>
    </recommendedName>
</protein>
<evidence type="ECO:0000256" key="5">
    <source>
        <dbReference type="ARBA" id="ARBA00022989"/>
    </source>
</evidence>
<dbReference type="EC" id="2.8.2.-" evidence="9"/>
<keyword evidence="3 9" id="KW-0808">Transferase</keyword>
<dbReference type="Pfam" id="PF03567">
    <property type="entry name" value="Sulfotransfer_2"/>
    <property type="match status" value="1"/>
</dbReference>
<feature type="compositionally biased region" description="Basic and acidic residues" evidence="10">
    <location>
        <begin position="241"/>
        <end position="266"/>
    </location>
</feature>
<feature type="compositionally biased region" description="Basic and acidic residues" evidence="10">
    <location>
        <begin position="182"/>
        <end position="195"/>
    </location>
</feature>
<evidence type="ECO:0000256" key="1">
    <source>
        <dbReference type="ARBA" id="ARBA00004323"/>
    </source>
</evidence>
<keyword evidence="4" id="KW-0812">Transmembrane</keyword>
<comment type="caution">
    <text evidence="11">The sequence shown here is derived from an EMBL/GenBank/DDBJ whole genome shotgun (WGS) entry which is preliminary data.</text>
</comment>
<gene>
    <name evidence="11" type="ORF">PLOB_00009191</name>
</gene>
<evidence type="ECO:0000256" key="2">
    <source>
        <dbReference type="ARBA" id="ARBA00006339"/>
    </source>
</evidence>
<evidence type="ECO:0000313" key="11">
    <source>
        <dbReference type="EMBL" id="CAH3168229.1"/>
    </source>
</evidence>
<keyword evidence="7" id="KW-0472">Membrane</keyword>
<dbReference type="InterPro" id="IPR018011">
    <property type="entry name" value="Carb_sulfotrans_8-10"/>
</dbReference>
<accession>A0ABN8QP75</accession>
<comment type="subcellular location">
    <subcellularLocation>
        <location evidence="1 9">Golgi apparatus membrane</location>
        <topology evidence="1 9">Single-pass type II membrane protein</topology>
    </subcellularLocation>
</comment>
<dbReference type="PANTHER" id="PTHR12137:SF54">
    <property type="entry name" value="CARBOHYDRATE SULFOTRANSFERASE"/>
    <property type="match status" value="1"/>
</dbReference>
<evidence type="ECO:0000313" key="12">
    <source>
        <dbReference type="Proteomes" id="UP001159405"/>
    </source>
</evidence>
<dbReference type="InterPro" id="IPR005331">
    <property type="entry name" value="Sulfotransferase"/>
</dbReference>
<keyword evidence="9" id="KW-0735">Signal-anchor</keyword>
<comment type="similarity">
    <text evidence="2 9">Belongs to the sulfotransferase 2 family.</text>
</comment>
<feature type="region of interest" description="Disordered" evidence="10">
    <location>
        <begin position="501"/>
        <end position="526"/>
    </location>
</feature>
<keyword evidence="12" id="KW-1185">Reference proteome</keyword>
<organism evidence="11 12">
    <name type="scientific">Porites lobata</name>
    <dbReference type="NCBI Taxonomy" id="104759"/>
    <lineage>
        <taxon>Eukaryota</taxon>
        <taxon>Metazoa</taxon>
        <taxon>Cnidaria</taxon>
        <taxon>Anthozoa</taxon>
        <taxon>Hexacorallia</taxon>
        <taxon>Scleractinia</taxon>
        <taxon>Fungiina</taxon>
        <taxon>Poritidae</taxon>
        <taxon>Porites</taxon>
    </lineage>
</organism>
<reference evidence="11 12" key="1">
    <citation type="submission" date="2022-05" db="EMBL/GenBank/DDBJ databases">
        <authorList>
            <consortium name="Genoscope - CEA"/>
            <person name="William W."/>
        </authorList>
    </citation>
    <scope>NUCLEOTIDE SEQUENCE [LARGE SCALE GENOMIC DNA]</scope>
</reference>
<evidence type="ECO:0000256" key="7">
    <source>
        <dbReference type="ARBA" id="ARBA00023136"/>
    </source>
</evidence>
<dbReference type="PANTHER" id="PTHR12137">
    <property type="entry name" value="CARBOHYDRATE SULFOTRANSFERASE"/>
    <property type="match status" value="1"/>
</dbReference>
<evidence type="ECO:0000256" key="4">
    <source>
        <dbReference type="ARBA" id="ARBA00022692"/>
    </source>
</evidence>
<keyword evidence="8 9" id="KW-0325">Glycoprotein</keyword>
<evidence type="ECO:0000256" key="8">
    <source>
        <dbReference type="ARBA" id="ARBA00023180"/>
    </source>
</evidence>
<dbReference type="EMBL" id="CALNXK010000144">
    <property type="protein sequence ID" value="CAH3168229.1"/>
    <property type="molecule type" value="Genomic_DNA"/>
</dbReference>
<evidence type="ECO:0000256" key="6">
    <source>
        <dbReference type="ARBA" id="ARBA00023034"/>
    </source>
</evidence>
<name>A0ABN8QP75_9CNID</name>
<evidence type="ECO:0000256" key="10">
    <source>
        <dbReference type="SAM" id="MobiDB-lite"/>
    </source>
</evidence>
<keyword evidence="6 9" id="KW-0333">Golgi apparatus</keyword>
<dbReference type="PROSITE" id="PS50096">
    <property type="entry name" value="IQ"/>
    <property type="match status" value="1"/>
</dbReference>
<sequence>MTVFRRIKRMYRCRRCCVRFAVLIATALLCALEAVKYKNRLKITGLPNIERNVSYHPSTMEPTKDRFHEIKKGQISSPEGPGKDHGRDVLIHLDTQTDSRSEGGTLNEAEHQHGNIEINKDNSNKILNPIQQNQNELMVKEEQNNRDYVETRKRIEEIVGIEIQNIGDKKWKKTDDNMAVKKDAKERKVMKRVNDDTGLAVVQRKTTRQEKEKNHKEGNGLPARGKFHLKENKERKKTKKMKPEKNLTITREDLQQKKQDTGKSPKDQAPGGDKGVEGKGIAVVIQKKEANEGMTVESHLKERRLKSITAEHHVNMTKNDHGKTALERGNATLRGPARSSGRNHTNSKDDIVRGSIKTNWKESENVIKKPNNINQLNNMEPEKRKADENKTKHEHIYGAKTEVRRNYARRTYKDTDGTEAKIERKETRGKQRRIKIHDEENDVGRMEIVVRNAFNKTTVSMKGKGNDEEDNITLNKVKNIANGTKWEKPERNLMVAIPSPTQTQNSVDTDSIRGSQGGREQAVNQKVSEEVLRQRQRERKQMVNSFCQKSPRDKNLPPKREMNFLIVLDEPGIIYCSVPKVASTEWREALSFYHHHGRVQGKQAQNRTIWKHLSEYSNRNVTTKIQNYYKFLFVREPFERLLSAYKSKFLAKNEVYHKKFGREIIKKFRKNATEHQKMSGYGVTFFEFVKYVAFAKAYDEHWRPYSQLCHVCSIGYNFIGYLETIDEDAAFLIKESKMNGSIVFKSTRHSRTSSDLLRFYSQIPLRYINRLRSIYSNDFEMFGFQFPGPLKSLVNSQLSKNN</sequence>
<keyword evidence="9" id="KW-0119">Carbohydrate metabolism</keyword>
<feature type="compositionally biased region" description="Basic and acidic residues" evidence="10">
    <location>
        <begin position="207"/>
        <end position="218"/>
    </location>
</feature>